<dbReference type="SUPFAM" id="SSF52540">
    <property type="entry name" value="P-loop containing nucleoside triphosphate hydrolases"/>
    <property type="match status" value="1"/>
</dbReference>
<dbReference type="GO" id="GO:0016887">
    <property type="term" value="F:ATP hydrolysis activity"/>
    <property type="evidence" value="ECO:0007669"/>
    <property type="project" value="InterPro"/>
</dbReference>
<evidence type="ECO:0000256" key="12">
    <source>
        <dbReference type="ARBA" id="ARBA00022946"/>
    </source>
</evidence>
<dbReference type="GO" id="GO:0006515">
    <property type="term" value="P:protein quality control for misfolded or incompletely synthesized proteins"/>
    <property type="evidence" value="ECO:0007669"/>
    <property type="project" value="TreeGrafter"/>
</dbReference>
<evidence type="ECO:0000256" key="4">
    <source>
        <dbReference type="ARBA" id="ARBA00010550"/>
    </source>
</evidence>
<evidence type="ECO:0000256" key="6">
    <source>
        <dbReference type="ARBA" id="ARBA00022692"/>
    </source>
</evidence>
<dbReference type="InterPro" id="IPR041569">
    <property type="entry name" value="AAA_lid_3"/>
</dbReference>
<evidence type="ECO:0000313" key="20">
    <source>
        <dbReference type="EMBL" id="VDO03749.1"/>
    </source>
</evidence>
<dbReference type="OrthoDB" id="1413014at2759"/>
<keyword evidence="13 18" id="KW-1133">Transmembrane helix</keyword>
<evidence type="ECO:0000256" key="11">
    <source>
        <dbReference type="ARBA" id="ARBA00022840"/>
    </source>
</evidence>
<keyword evidence="12" id="KW-0809">Transit peptide</keyword>
<dbReference type="PANTHER" id="PTHR23076">
    <property type="entry name" value="METALLOPROTEASE M41 FTSH"/>
    <property type="match status" value="1"/>
</dbReference>
<dbReference type="Gene3D" id="1.10.8.60">
    <property type="match status" value="1"/>
</dbReference>
<dbReference type="GO" id="GO:0004176">
    <property type="term" value="F:ATP-dependent peptidase activity"/>
    <property type="evidence" value="ECO:0007669"/>
    <property type="project" value="InterPro"/>
</dbReference>
<keyword evidence="5" id="KW-0645">Protease</keyword>
<dbReference type="InterPro" id="IPR027417">
    <property type="entry name" value="P-loop_NTPase"/>
</dbReference>
<gene>
    <name evidence="20" type="ORF">HNAJ_LOCUS7889</name>
</gene>
<dbReference type="SUPFAM" id="SSF140990">
    <property type="entry name" value="FtsH protease domain-like"/>
    <property type="match status" value="1"/>
</dbReference>
<dbReference type="Pfam" id="PF17862">
    <property type="entry name" value="AAA_lid_3"/>
    <property type="match status" value="1"/>
</dbReference>
<evidence type="ECO:0000256" key="13">
    <source>
        <dbReference type="ARBA" id="ARBA00022989"/>
    </source>
</evidence>
<reference evidence="22" key="1">
    <citation type="submission" date="2017-02" db="UniProtKB">
        <authorList>
            <consortium name="WormBaseParasite"/>
        </authorList>
    </citation>
    <scope>IDENTIFICATION</scope>
</reference>
<evidence type="ECO:0000256" key="17">
    <source>
        <dbReference type="SAM" id="MobiDB-lite"/>
    </source>
</evidence>
<protein>
    <submittedName>
        <fullName evidence="22">AAA domain-containing protein</fullName>
    </submittedName>
</protein>
<comment type="similarity">
    <text evidence="3">In the C-terminal section; belongs to the peptidase M41 family.</text>
</comment>
<dbReference type="GO" id="GO:0005743">
    <property type="term" value="C:mitochondrial inner membrane"/>
    <property type="evidence" value="ECO:0007669"/>
    <property type="project" value="TreeGrafter"/>
</dbReference>
<dbReference type="GO" id="GO:0007005">
    <property type="term" value="P:mitochondrion organization"/>
    <property type="evidence" value="ECO:0007669"/>
    <property type="project" value="TreeGrafter"/>
</dbReference>
<dbReference type="AlphaFoldDB" id="A0A0R3TL06"/>
<dbReference type="GO" id="GO:0004222">
    <property type="term" value="F:metalloendopeptidase activity"/>
    <property type="evidence" value="ECO:0007669"/>
    <property type="project" value="InterPro"/>
</dbReference>
<comment type="subcellular location">
    <subcellularLocation>
        <location evidence="2">Membrane</location>
        <topology evidence="2">Multi-pass membrane protein</topology>
    </subcellularLocation>
</comment>
<evidence type="ECO:0000256" key="16">
    <source>
        <dbReference type="RuleBase" id="RU003651"/>
    </source>
</evidence>
<dbReference type="InterPro" id="IPR003960">
    <property type="entry name" value="ATPase_AAA_CS"/>
</dbReference>
<dbReference type="InterPro" id="IPR003959">
    <property type="entry name" value="ATPase_AAA_core"/>
</dbReference>
<dbReference type="InterPro" id="IPR000642">
    <property type="entry name" value="Peptidase_M41"/>
</dbReference>
<evidence type="ECO:0000256" key="10">
    <source>
        <dbReference type="ARBA" id="ARBA00022833"/>
    </source>
</evidence>
<evidence type="ECO:0000313" key="22">
    <source>
        <dbReference type="WBParaSite" id="HNAJ_0000789301-mRNA-1"/>
    </source>
</evidence>
<evidence type="ECO:0000259" key="19">
    <source>
        <dbReference type="SMART" id="SM00382"/>
    </source>
</evidence>
<keyword evidence="21" id="KW-1185">Reference proteome</keyword>
<dbReference type="Pfam" id="PF00004">
    <property type="entry name" value="AAA"/>
    <property type="match status" value="1"/>
</dbReference>
<reference evidence="20 21" key="2">
    <citation type="submission" date="2018-11" db="EMBL/GenBank/DDBJ databases">
        <authorList>
            <consortium name="Pathogen Informatics"/>
        </authorList>
    </citation>
    <scope>NUCLEOTIDE SEQUENCE [LARGE SCALE GENOMIC DNA]</scope>
</reference>
<keyword evidence="9" id="KW-0378">Hydrolase</keyword>
<evidence type="ECO:0000256" key="7">
    <source>
        <dbReference type="ARBA" id="ARBA00022723"/>
    </source>
</evidence>
<dbReference type="STRING" id="102285.A0A0R3TL06"/>
<evidence type="ECO:0000256" key="2">
    <source>
        <dbReference type="ARBA" id="ARBA00004141"/>
    </source>
</evidence>
<dbReference type="GO" id="GO:0046872">
    <property type="term" value="F:metal ion binding"/>
    <property type="evidence" value="ECO:0007669"/>
    <property type="project" value="UniProtKB-KW"/>
</dbReference>
<evidence type="ECO:0000256" key="9">
    <source>
        <dbReference type="ARBA" id="ARBA00022801"/>
    </source>
</evidence>
<dbReference type="PROSITE" id="PS00674">
    <property type="entry name" value="AAA"/>
    <property type="match status" value="1"/>
</dbReference>
<dbReference type="Gene3D" id="1.20.58.760">
    <property type="entry name" value="Peptidase M41"/>
    <property type="match status" value="1"/>
</dbReference>
<dbReference type="PANTHER" id="PTHR23076:SF97">
    <property type="entry name" value="ATP-DEPENDENT ZINC METALLOPROTEASE YME1L1"/>
    <property type="match status" value="1"/>
</dbReference>
<evidence type="ECO:0000256" key="1">
    <source>
        <dbReference type="ARBA" id="ARBA00001947"/>
    </source>
</evidence>
<keyword evidence="8 16" id="KW-0547">Nucleotide-binding</keyword>
<evidence type="ECO:0000256" key="5">
    <source>
        <dbReference type="ARBA" id="ARBA00022670"/>
    </source>
</evidence>
<evidence type="ECO:0000313" key="21">
    <source>
        <dbReference type="Proteomes" id="UP000278807"/>
    </source>
</evidence>
<keyword evidence="11 16" id="KW-0067">ATP-binding</keyword>
<evidence type="ECO:0000256" key="8">
    <source>
        <dbReference type="ARBA" id="ARBA00022741"/>
    </source>
</evidence>
<accession>A0A0R3TL06</accession>
<dbReference type="SMART" id="SM00382">
    <property type="entry name" value="AAA"/>
    <property type="match status" value="1"/>
</dbReference>
<organism evidence="22">
    <name type="scientific">Rodentolepis nana</name>
    <name type="common">Dwarf tapeworm</name>
    <name type="synonym">Hymenolepis nana</name>
    <dbReference type="NCBI Taxonomy" id="102285"/>
    <lineage>
        <taxon>Eukaryota</taxon>
        <taxon>Metazoa</taxon>
        <taxon>Spiralia</taxon>
        <taxon>Lophotrochozoa</taxon>
        <taxon>Platyhelminthes</taxon>
        <taxon>Cestoda</taxon>
        <taxon>Eucestoda</taxon>
        <taxon>Cyclophyllidea</taxon>
        <taxon>Hymenolepididae</taxon>
        <taxon>Rodentolepis</taxon>
    </lineage>
</organism>
<keyword evidence="15 18" id="KW-0472">Membrane</keyword>
<dbReference type="FunFam" id="3.40.50.300:FF:000277">
    <property type="entry name" value="ATP-dependent zinc metalloprotease FtsH"/>
    <property type="match status" value="1"/>
</dbReference>
<feature type="transmembrane region" description="Helical" evidence="18">
    <location>
        <begin position="125"/>
        <end position="143"/>
    </location>
</feature>
<sequence>MLNRLLVPSIGWKVPKIVEKHLHSDILSRQLFRVVSSSHIIKIPHARLVGVRKYKESSIRHLFGSPEPTSKLKSISSKDDLNDLLKDYSPTIQLQIVEAYRRGIQSVGGSATQKKTSTIQSVTTIILRIVSIGLGVILILFLIKAPERGLNGSFSKMFDSSIAEFADNIDVKFSDVQGCDEVKKELEDIVEFLRKPDKFVKLGAKLPRGVLLVGPPGVGKTLLARAVAGEAQASFLYSFSIKNVPFLHVTGSNFEEMFVGMGASRVRQLFAAAKEHAPCLVFIDEIDSVGRTRTSSPLHPYSNQTINQLLAEMDGFSPSEGIIVLGATNQREDLDKALMRPGRFDFQVHVSPPTYEGRVALFKLYLSKVSASNDVQIEKLALSTVGYTGAEIQNLVNQAAISAGLKNDKEVTMAHLWDARDRLLMGPARRRSADAESNKIAAYHEAGHALMSIYTKDSDPVHKVTIIPRGESGGHTSFIQDKDRDYITRTQLLAKLDVSMGGRVGEELLLGEERVTTGASSDFSKLGPRVYRSERDGELSQATRDIIDKEVDELLNSSLNRARDILTKHRKELQLLAEALLFYETLSLDQIKDVIAGRMKPQGSHPVGQEPKIPSLSPVTKPQPAACEHCGDL</sequence>
<dbReference type="CDD" id="cd19501">
    <property type="entry name" value="RecA-like_FtsH"/>
    <property type="match status" value="1"/>
</dbReference>
<dbReference type="GO" id="GO:0005524">
    <property type="term" value="F:ATP binding"/>
    <property type="evidence" value="ECO:0007669"/>
    <property type="project" value="UniProtKB-KW"/>
</dbReference>
<keyword evidence="6 18" id="KW-0812">Transmembrane</keyword>
<keyword evidence="10" id="KW-0862">Zinc</keyword>
<dbReference type="WBParaSite" id="HNAJ_0000789301-mRNA-1">
    <property type="protein sequence ID" value="HNAJ_0000789301-mRNA-1"/>
    <property type="gene ID" value="HNAJ_0000789301"/>
</dbReference>
<comment type="similarity">
    <text evidence="4">In the N-terminal section; belongs to the AAA ATPase family.</text>
</comment>
<dbReference type="Pfam" id="PF01434">
    <property type="entry name" value="Peptidase_M41"/>
    <property type="match status" value="2"/>
</dbReference>
<feature type="domain" description="AAA+ ATPase" evidence="19">
    <location>
        <begin position="206"/>
        <end position="354"/>
    </location>
</feature>
<evidence type="ECO:0000256" key="15">
    <source>
        <dbReference type="ARBA" id="ARBA00023136"/>
    </source>
</evidence>
<dbReference type="InterPro" id="IPR003593">
    <property type="entry name" value="AAA+_ATPase"/>
</dbReference>
<feature type="region of interest" description="Disordered" evidence="17">
    <location>
        <begin position="600"/>
        <end position="633"/>
    </location>
</feature>
<keyword evidence="7" id="KW-0479">Metal-binding</keyword>
<proteinExistence type="inferred from homology"/>
<dbReference type="Gene3D" id="3.40.50.300">
    <property type="entry name" value="P-loop containing nucleotide triphosphate hydrolases"/>
    <property type="match status" value="1"/>
</dbReference>
<dbReference type="InterPro" id="IPR037219">
    <property type="entry name" value="Peptidase_M41-like"/>
</dbReference>
<evidence type="ECO:0000256" key="18">
    <source>
        <dbReference type="SAM" id="Phobius"/>
    </source>
</evidence>
<name>A0A0R3TL06_RODNA</name>
<comment type="similarity">
    <text evidence="16">Belongs to the AAA ATPase family.</text>
</comment>
<dbReference type="EMBL" id="UZAE01012148">
    <property type="protein sequence ID" value="VDO03749.1"/>
    <property type="molecule type" value="Genomic_DNA"/>
</dbReference>
<dbReference type="FunFam" id="1.10.8.60:FF:000001">
    <property type="entry name" value="ATP-dependent zinc metalloprotease FtsH"/>
    <property type="match status" value="1"/>
</dbReference>
<keyword evidence="14" id="KW-0482">Metalloprotease</keyword>
<dbReference type="Proteomes" id="UP000278807">
    <property type="component" value="Unassembled WGS sequence"/>
</dbReference>
<evidence type="ECO:0000256" key="14">
    <source>
        <dbReference type="ARBA" id="ARBA00023049"/>
    </source>
</evidence>
<comment type="cofactor">
    <cofactor evidence="1">
        <name>Zn(2+)</name>
        <dbReference type="ChEBI" id="CHEBI:29105"/>
    </cofactor>
</comment>
<evidence type="ECO:0000256" key="3">
    <source>
        <dbReference type="ARBA" id="ARBA00010044"/>
    </source>
</evidence>